<keyword evidence="1" id="KW-0464">Manganese</keyword>
<evidence type="ECO:0000313" key="4">
    <source>
        <dbReference type="Proteomes" id="UP001497453"/>
    </source>
</evidence>
<protein>
    <recommendedName>
        <fullName evidence="1">Protein phosphatase</fullName>
        <ecNumber evidence="1">3.1.3.16</ecNumber>
    </recommendedName>
</protein>
<dbReference type="EMBL" id="OZ037946">
    <property type="protein sequence ID" value="CAL1704760.1"/>
    <property type="molecule type" value="Genomic_DNA"/>
</dbReference>
<dbReference type="InterPro" id="IPR001932">
    <property type="entry name" value="PPM-type_phosphatase-like_dom"/>
</dbReference>
<comment type="catalytic activity">
    <reaction evidence="1">
        <text>O-phospho-L-seryl-[protein] + H2O = L-seryl-[protein] + phosphate</text>
        <dbReference type="Rhea" id="RHEA:20629"/>
        <dbReference type="Rhea" id="RHEA-COMP:9863"/>
        <dbReference type="Rhea" id="RHEA-COMP:11604"/>
        <dbReference type="ChEBI" id="CHEBI:15377"/>
        <dbReference type="ChEBI" id="CHEBI:29999"/>
        <dbReference type="ChEBI" id="CHEBI:43474"/>
        <dbReference type="ChEBI" id="CHEBI:83421"/>
        <dbReference type="EC" id="3.1.3.16"/>
    </reaction>
</comment>
<dbReference type="PANTHER" id="PTHR12320">
    <property type="entry name" value="PROTEIN PHOSPHATASE 2C"/>
    <property type="match status" value="1"/>
</dbReference>
<gene>
    <name evidence="3" type="ORF">GFSPODELE1_LOCUS5132</name>
</gene>
<dbReference type="PANTHER" id="PTHR12320:SF1">
    <property type="entry name" value="PROTEIN PHOSPHATASE PTC7 HOMOLOG"/>
    <property type="match status" value="1"/>
</dbReference>
<dbReference type="Gene3D" id="3.60.40.10">
    <property type="entry name" value="PPM-type phosphatase domain"/>
    <property type="match status" value="1"/>
</dbReference>
<keyword evidence="1" id="KW-0460">Magnesium</keyword>
<dbReference type="Proteomes" id="UP001497453">
    <property type="component" value="Chromosome 3"/>
</dbReference>
<proteinExistence type="inferred from homology"/>
<feature type="domain" description="PPM-type phosphatase" evidence="2">
    <location>
        <begin position="73"/>
        <end position="377"/>
    </location>
</feature>
<comment type="cofactor">
    <cofactor evidence="1">
        <name>Mg(2+)</name>
        <dbReference type="ChEBI" id="CHEBI:18420"/>
    </cofactor>
</comment>
<dbReference type="EC" id="3.1.3.16" evidence="1"/>
<comment type="cofactor">
    <cofactor evidence="1">
        <name>Mn(2+)</name>
        <dbReference type="ChEBI" id="CHEBI:29035"/>
    </cofactor>
</comment>
<dbReference type="SMART" id="SM00331">
    <property type="entry name" value="PP2C_SIG"/>
    <property type="match status" value="1"/>
</dbReference>
<dbReference type="SMART" id="SM00332">
    <property type="entry name" value="PP2Cc"/>
    <property type="match status" value="1"/>
</dbReference>
<keyword evidence="1" id="KW-0378">Hydrolase</keyword>
<reference evidence="4" key="1">
    <citation type="submission" date="2024-04" db="EMBL/GenBank/DDBJ databases">
        <authorList>
            <person name="Shaw F."/>
            <person name="Minotto A."/>
        </authorList>
    </citation>
    <scope>NUCLEOTIDE SEQUENCE [LARGE SCALE GENOMIC DNA]</scope>
</reference>
<sequence>MPPAHVMKLHSLNVSKTILSKQTFSSKNARLRYLSTSALPRPFRFHVGASWAGKQPDTQQRRVKTLPFPKDSEIGAWRDQTLSRPKASSSGRHIGEDFFYVQDMRKQSGVSLGIADGVGGWVDAGVDPSLFSQALMYHAHRYAKVSWPGEPETDPNLDYEEREQVDGWELTPQECMELAHGQVLREHFVKAGSSTACIVNLNAANGILRSANLGDSGFCIIRSSNVIYNQAPQTHFFNCPKQLTKLPSTGFTRGLHDTAQDADLYETNVVDGDIIVLYTDGFSDNVFPSETAAICSLISRQFTPPPAPKELDADAEDPPEPQEDAQVQVMADRLVDYAQMCMVNKKRVSPFERAAAREGLFYRGGKMDDVTVVVALVCETQ</sequence>
<evidence type="ECO:0000313" key="3">
    <source>
        <dbReference type="EMBL" id="CAL1704760.1"/>
    </source>
</evidence>
<keyword evidence="1" id="KW-0904">Protein phosphatase</keyword>
<dbReference type="SUPFAM" id="SSF81606">
    <property type="entry name" value="PP2C-like"/>
    <property type="match status" value="1"/>
</dbReference>
<keyword evidence="1" id="KW-0479">Metal-binding</keyword>
<dbReference type="InterPro" id="IPR039123">
    <property type="entry name" value="PPTC7"/>
</dbReference>
<evidence type="ECO:0000256" key="1">
    <source>
        <dbReference type="RuleBase" id="RU366020"/>
    </source>
</evidence>
<keyword evidence="4" id="KW-1185">Reference proteome</keyword>
<name>A0ABP1DA89_9APHY</name>
<dbReference type="PROSITE" id="PS51746">
    <property type="entry name" value="PPM_2"/>
    <property type="match status" value="1"/>
</dbReference>
<comment type="catalytic activity">
    <reaction evidence="1">
        <text>O-phospho-L-threonyl-[protein] + H2O = L-threonyl-[protein] + phosphate</text>
        <dbReference type="Rhea" id="RHEA:47004"/>
        <dbReference type="Rhea" id="RHEA-COMP:11060"/>
        <dbReference type="Rhea" id="RHEA-COMP:11605"/>
        <dbReference type="ChEBI" id="CHEBI:15377"/>
        <dbReference type="ChEBI" id="CHEBI:30013"/>
        <dbReference type="ChEBI" id="CHEBI:43474"/>
        <dbReference type="ChEBI" id="CHEBI:61977"/>
        <dbReference type="EC" id="3.1.3.16"/>
    </reaction>
</comment>
<evidence type="ECO:0000259" key="2">
    <source>
        <dbReference type="PROSITE" id="PS51746"/>
    </source>
</evidence>
<comment type="similarity">
    <text evidence="1">Belongs to the PP2C family.</text>
</comment>
<accession>A0ABP1DA89</accession>
<dbReference type="InterPro" id="IPR036457">
    <property type="entry name" value="PPM-type-like_dom_sf"/>
</dbReference>
<organism evidence="3 4">
    <name type="scientific">Somion occarium</name>
    <dbReference type="NCBI Taxonomy" id="3059160"/>
    <lineage>
        <taxon>Eukaryota</taxon>
        <taxon>Fungi</taxon>
        <taxon>Dikarya</taxon>
        <taxon>Basidiomycota</taxon>
        <taxon>Agaricomycotina</taxon>
        <taxon>Agaricomycetes</taxon>
        <taxon>Polyporales</taxon>
        <taxon>Cerrenaceae</taxon>
        <taxon>Somion</taxon>
    </lineage>
</organism>